<keyword evidence="4 6" id="KW-1133">Transmembrane helix</keyword>
<keyword evidence="2" id="KW-1003">Cell membrane</keyword>
<feature type="transmembrane region" description="Helical" evidence="6">
    <location>
        <begin position="110"/>
        <end position="134"/>
    </location>
</feature>
<dbReference type="RefSeq" id="WP_380651536.1">
    <property type="nucleotide sequence ID" value="NZ_JBHRVQ010000001.1"/>
</dbReference>
<accession>A0ABV7N3N8</accession>
<feature type="transmembrane region" description="Helical" evidence="6">
    <location>
        <begin position="67"/>
        <end position="85"/>
    </location>
</feature>
<feature type="transmembrane region" description="Helical" evidence="6">
    <location>
        <begin position="260"/>
        <end position="278"/>
    </location>
</feature>
<dbReference type="Pfam" id="PF03553">
    <property type="entry name" value="Na_H_antiporter"/>
    <property type="match status" value="1"/>
</dbReference>
<dbReference type="Proteomes" id="UP001595637">
    <property type="component" value="Unassembled WGS sequence"/>
</dbReference>
<feature type="transmembrane region" description="Helical" evidence="6">
    <location>
        <begin position="370"/>
        <end position="398"/>
    </location>
</feature>
<evidence type="ECO:0000256" key="2">
    <source>
        <dbReference type="ARBA" id="ARBA00022475"/>
    </source>
</evidence>
<evidence type="ECO:0000313" key="8">
    <source>
        <dbReference type="EMBL" id="MFC3387519.1"/>
    </source>
</evidence>
<evidence type="ECO:0000259" key="7">
    <source>
        <dbReference type="Pfam" id="PF03553"/>
    </source>
</evidence>
<feature type="transmembrane region" description="Helical" evidence="6">
    <location>
        <begin position="155"/>
        <end position="176"/>
    </location>
</feature>
<feature type="transmembrane region" description="Helical" evidence="6">
    <location>
        <begin position="290"/>
        <end position="312"/>
    </location>
</feature>
<evidence type="ECO:0000256" key="1">
    <source>
        <dbReference type="ARBA" id="ARBA00004651"/>
    </source>
</evidence>
<comment type="caution">
    <text evidence="8">The sequence shown here is derived from an EMBL/GenBank/DDBJ whole genome shotgun (WGS) entry which is preliminary data.</text>
</comment>
<keyword evidence="3 6" id="KW-0812">Transmembrane</keyword>
<keyword evidence="9" id="KW-1185">Reference proteome</keyword>
<feature type="transmembrane region" description="Helical" evidence="6">
    <location>
        <begin position="455"/>
        <end position="473"/>
    </location>
</feature>
<feature type="transmembrane region" description="Helical" evidence="6">
    <location>
        <begin position="479"/>
        <end position="498"/>
    </location>
</feature>
<feature type="transmembrane region" description="Helical" evidence="6">
    <location>
        <begin position="333"/>
        <end position="350"/>
    </location>
</feature>
<feature type="domain" description="Na+/H+ antiporter NhaC-like C-terminal" evidence="7">
    <location>
        <begin position="159"/>
        <end position="470"/>
    </location>
</feature>
<sequence length="506" mass="54770">MEFEAYGLLSLLPVIIAILLAFATKDVIISLFLGALTGVFIINGLNPIDSITTFIGDYVFVQLTDSYNAAVIALLIFIGGFVSLMEKSGGAVAFAKSVSKYITTRTKATLATWFGGIIIFFSDIGTPLIVGPIFESTYDKLKISREKLAWILDSTATPVAVLIPFIGWGIYIMGLINEEFGRLGLTESDFSAYMNAWPYFIYPILAVLIVPAVGLLKKDFGPMRTAEKRTTDGERYWPNAAPLRQPAAPDLQTENSSRPMLIWLPLVVLFVTLFGLLIPEGFPFEAVSGSTFRVALSTAYLFASITLIILMIAFKVHTFKASFEIYTTGMQRMINVIVIIVLAWAIGMVLEEMGTANYIVQIIDGNIPLVIIPMLIFIVGSVMAFASGTSWGTFAIMLPIAIPIAAQLDISIYICIGAVISAGIFGDHCSPISDSTILSSTGAGSDHIDHVKTQLPMALLNGIITVIALFVGTLTDSPLIVVGAIALMVISVFIMSRLPNRKTSEQ</sequence>
<dbReference type="InterPro" id="IPR018461">
    <property type="entry name" value="Na/H_Antiport_NhaC-like_C"/>
</dbReference>
<evidence type="ECO:0000256" key="6">
    <source>
        <dbReference type="SAM" id="Phobius"/>
    </source>
</evidence>
<protein>
    <submittedName>
        <fullName evidence="8">Na+/H+ antiporter NhaC family protein</fullName>
    </submittedName>
</protein>
<evidence type="ECO:0000256" key="5">
    <source>
        <dbReference type="ARBA" id="ARBA00023136"/>
    </source>
</evidence>
<evidence type="ECO:0000313" key="9">
    <source>
        <dbReference type="Proteomes" id="UP001595637"/>
    </source>
</evidence>
<comment type="subcellular location">
    <subcellularLocation>
        <location evidence="1">Cell membrane</location>
        <topology evidence="1">Multi-pass membrane protein</topology>
    </subcellularLocation>
</comment>
<feature type="transmembrane region" description="Helical" evidence="6">
    <location>
        <begin position="196"/>
        <end position="216"/>
    </location>
</feature>
<dbReference type="EMBL" id="JBHRVQ010000001">
    <property type="protein sequence ID" value="MFC3387519.1"/>
    <property type="molecule type" value="Genomic_DNA"/>
</dbReference>
<evidence type="ECO:0000256" key="4">
    <source>
        <dbReference type="ARBA" id="ARBA00022989"/>
    </source>
</evidence>
<gene>
    <name evidence="8" type="ORF">ACFOEO_02760</name>
</gene>
<dbReference type="PANTHER" id="PTHR43478:SF1">
    <property type="entry name" value="NA+_H+ ANTIPORTER NHAC-LIKE C-TERMINAL DOMAIN-CONTAINING PROTEIN"/>
    <property type="match status" value="1"/>
</dbReference>
<proteinExistence type="predicted"/>
<dbReference type="PANTHER" id="PTHR43478">
    <property type="entry name" value="NA+/H+ ANTIPORTER-RELATED"/>
    <property type="match status" value="1"/>
</dbReference>
<feature type="transmembrane region" description="Helical" evidence="6">
    <location>
        <begin position="28"/>
        <end position="46"/>
    </location>
</feature>
<reference evidence="9" key="1">
    <citation type="journal article" date="2019" name="Int. J. Syst. Evol. Microbiol.">
        <title>The Global Catalogue of Microorganisms (GCM) 10K type strain sequencing project: providing services to taxonomists for standard genome sequencing and annotation.</title>
        <authorList>
            <consortium name="The Broad Institute Genomics Platform"/>
            <consortium name="The Broad Institute Genome Sequencing Center for Infectious Disease"/>
            <person name="Wu L."/>
            <person name="Ma J."/>
        </authorList>
    </citation>
    <scope>NUCLEOTIDE SEQUENCE [LARGE SCALE GENOMIC DNA]</scope>
    <source>
        <strain evidence="9">CCM 7756</strain>
    </source>
</reference>
<keyword evidence="5 6" id="KW-0472">Membrane</keyword>
<name>A0ABV7N3N8_9STAP</name>
<evidence type="ECO:0000256" key="3">
    <source>
        <dbReference type="ARBA" id="ARBA00022692"/>
    </source>
</evidence>
<feature type="transmembrane region" description="Helical" evidence="6">
    <location>
        <begin position="5"/>
        <end position="22"/>
    </location>
</feature>
<organism evidence="8 9">
    <name type="scientific">Salinicoccus sesuvii</name>
    <dbReference type="NCBI Taxonomy" id="868281"/>
    <lineage>
        <taxon>Bacteria</taxon>
        <taxon>Bacillati</taxon>
        <taxon>Bacillota</taxon>
        <taxon>Bacilli</taxon>
        <taxon>Bacillales</taxon>
        <taxon>Staphylococcaceae</taxon>
        <taxon>Salinicoccus</taxon>
    </lineage>
</organism>